<accession>A0A6M5YCL2</accession>
<gene>
    <name evidence="2" type="ORF">HNV11_17360</name>
</gene>
<feature type="signal peptide" evidence="1">
    <location>
        <begin position="1"/>
        <end position="27"/>
    </location>
</feature>
<evidence type="ECO:0000256" key="1">
    <source>
        <dbReference type="SAM" id="SignalP"/>
    </source>
</evidence>
<evidence type="ECO:0000313" key="3">
    <source>
        <dbReference type="Proteomes" id="UP000502756"/>
    </source>
</evidence>
<sequence>MSLNHYRCFLSAIVCAFIGLLAGCANHESGQTAASATGRKTFGDALSFLSKHKEVIVLTAPDNDSAQVVVVGAYQGRVMTSTANGAGGTSYGWVNDKLIAASRYEPHMNAFGGEDRIWLSPEGGQFSIYFKPGAPFDFDHWQTPAIIDTVSYKLVSKNKSEARFSQTATLYNHSGTRFDIGIDRQVRVLSQTQISRLLGVNSLEGLKVVGYETENTVRNRGDDWQRDKGVLGIWILGMFIPAPQTTIIAPFTKQRTAALQLTDNYFGKIPSERLRVQDSVVLLRADGKFRSKIGIAPASARPVAGSYDPDKGILTLVQFDLDPAGDYLKSSWEMHKQPYRGDALNAYNDGPLADGSQMGPFYELESNSAVRPLKRGEALVHHHRTFHIEGDRNALHRLTRTVLGVDLNQLPTWPDANRP</sequence>
<dbReference type="RefSeq" id="WP_171740861.1">
    <property type="nucleotide sequence ID" value="NZ_CP053435.1"/>
</dbReference>
<dbReference type="EMBL" id="CP053435">
    <property type="protein sequence ID" value="QJW91016.1"/>
    <property type="molecule type" value="Genomic_DNA"/>
</dbReference>
<dbReference type="Pfam" id="PF20583">
    <property type="entry name" value="DUF6786"/>
    <property type="match status" value="1"/>
</dbReference>
<proteinExistence type="predicted"/>
<keyword evidence="3" id="KW-1185">Reference proteome</keyword>
<dbReference type="KEGG" id="stae:HNV11_17360"/>
<dbReference type="PROSITE" id="PS51257">
    <property type="entry name" value="PROKAR_LIPOPROTEIN"/>
    <property type="match status" value="1"/>
</dbReference>
<dbReference type="AlphaFoldDB" id="A0A6M5YCL2"/>
<feature type="chain" id="PRO_5027015514" description="Lipoprotein" evidence="1">
    <location>
        <begin position="28"/>
        <end position="419"/>
    </location>
</feature>
<protein>
    <recommendedName>
        <fullName evidence="4">Lipoprotein</fullName>
    </recommendedName>
</protein>
<organism evidence="2 3">
    <name type="scientific">Spirosoma taeanense</name>
    <dbReference type="NCBI Taxonomy" id="2735870"/>
    <lineage>
        <taxon>Bacteria</taxon>
        <taxon>Pseudomonadati</taxon>
        <taxon>Bacteroidota</taxon>
        <taxon>Cytophagia</taxon>
        <taxon>Cytophagales</taxon>
        <taxon>Cytophagaceae</taxon>
        <taxon>Spirosoma</taxon>
    </lineage>
</organism>
<reference evidence="2 3" key="1">
    <citation type="submission" date="2020-05" db="EMBL/GenBank/DDBJ databases">
        <title>Genome sequencing of Spirosoma sp. TS118.</title>
        <authorList>
            <person name="Lee J.-H."/>
            <person name="Jeong S."/>
            <person name="Zhao L."/>
            <person name="Jung J.-H."/>
            <person name="Kim M.-K."/>
            <person name="Lim S."/>
        </authorList>
    </citation>
    <scope>NUCLEOTIDE SEQUENCE [LARGE SCALE GENOMIC DNA]</scope>
    <source>
        <strain evidence="2 3">TS118</strain>
    </source>
</reference>
<dbReference type="Proteomes" id="UP000502756">
    <property type="component" value="Chromosome"/>
</dbReference>
<evidence type="ECO:0008006" key="4">
    <source>
        <dbReference type="Google" id="ProtNLM"/>
    </source>
</evidence>
<evidence type="ECO:0000313" key="2">
    <source>
        <dbReference type="EMBL" id="QJW91016.1"/>
    </source>
</evidence>
<name>A0A6M5YCL2_9BACT</name>
<dbReference type="InterPro" id="IPR046713">
    <property type="entry name" value="DUF6786"/>
</dbReference>
<keyword evidence="1" id="KW-0732">Signal</keyword>